<feature type="domain" description="Winged helix DNA-binding" evidence="1">
    <location>
        <begin position="15"/>
        <end position="93"/>
    </location>
</feature>
<dbReference type="InterPro" id="IPR036390">
    <property type="entry name" value="WH_DNA-bd_sf"/>
</dbReference>
<evidence type="ECO:0000259" key="1">
    <source>
        <dbReference type="Pfam" id="PF13601"/>
    </source>
</evidence>
<evidence type="ECO:0000313" key="2">
    <source>
        <dbReference type="EMBL" id="KHK97991.1"/>
    </source>
</evidence>
<dbReference type="Proteomes" id="UP000031030">
    <property type="component" value="Unassembled WGS sequence"/>
</dbReference>
<dbReference type="PANTHER" id="PTHR37318:SF1">
    <property type="entry name" value="BSL7504 PROTEIN"/>
    <property type="match status" value="1"/>
</dbReference>
<dbReference type="Gene3D" id="1.10.10.10">
    <property type="entry name" value="Winged helix-like DNA-binding domain superfamily/Winged helix DNA-binding domain"/>
    <property type="match status" value="1"/>
</dbReference>
<dbReference type="CDD" id="cd00090">
    <property type="entry name" value="HTH_ARSR"/>
    <property type="match status" value="1"/>
</dbReference>
<reference evidence="2 3" key="1">
    <citation type="submission" date="2014-11" db="EMBL/GenBank/DDBJ databases">
        <title>Genome sequence of Microbacterium mangrovi MUSC 115(T).</title>
        <authorList>
            <person name="Lee L.-H."/>
        </authorList>
    </citation>
    <scope>NUCLEOTIDE SEQUENCE [LARGE SCALE GENOMIC DNA]</scope>
    <source>
        <strain evidence="2 3">MUSC 115</strain>
    </source>
</reference>
<name>A0A0B2A8M8_9MICO</name>
<dbReference type="SUPFAM" id="SSF46785">
    <property type="entry name" value="Winged helix' DNA-binding domain"/>
    <property type="match status" value="1"/>
</dbReference>
<sequence length="104" mass="11088">MTEARFDEIVHAPQRLRILAMLDAISGRVEFAALRDALGVADSVVSKHLKVLADAGYVSVTKAAALGRQRTWVTLTPTGEDAYAAHVAALRDITAGHPRVDGPV</sequence>
<dbReference type="InterPro" id="IPR036388">
    <property type="entry name" value="WH-like_DNA-bd_sf"/>
</dbReference>
<dbReference type="PANTHER" id="PTHR37318">
    <property type="entry name" value="BSL7504 PROTEIN"/>
    <property type="match status" value="1"/>
</dbReference>
<dbReference type="EMBL" id="JTDK01000007">
    <property type="protein sequence ID" value="KHK97991.1"/>
    <property type="molecule type" value="Genomic_DNA"/>
</dbReference>
<proteinExistence type="predicted"/>
<dbReference type="InterPro" id="IPR027395">
    <property type="entry name" value="WH_DNA-bd_dom"/>
</dbReference>
<comment type="caution">
    <text evidence="2">The sequence shown here is derived from an EMBL/GenBank/DDBJ whole genome shotgun (WGS) entry which is preliminary data.</text>
</comment>
<dbReference type="STRING" id="1348253.LK09_09125"/>
<dbReference type="RefSeq" id="WP_039398523.1">
    <property type="nucleotide sequence ID" value="NZ_JTDK01000007.1"/>
</dbReference>
<dbReference type="InterPro" id="IPR011991">
    <property type="entry name" value="ArsR-like_HTH"/>
</dbReference>
<evidence type="ECO:0000313" key="3">
    <source>
        <dbReference type="Proteomes" id="UP000031030"/>
    </source>
</evidence>
<gene>
    <name evidence="2" type="ORF">LK09_09125</name>
</gene>
<dbReference type="Pfam" id="PF13601">
    <property type="entry name" value="HTH_34"/>
    <property type="match status" value="1"/>
</dbReference>
<organism evidence="2 3">
    <name type="scientific">Microbacterium mangrovi</name>
    <dbReference type="NCBI Taxonomy" id="1348253"/>
    <lineage>
        <taxon>Bacteria</taxon>
        <taxon>Bacillati</taxon>
        <taxon>Actinomycetota</taxon>
        <taxon>Actinomycetes</taxon>
        <taxon>Micrococcales</taxon>
        <taxon>Microbacteriaceae</taxon>
        <taxon>Microbacterium</taxon>
    </lineage>
</organism>
<dbReference type="AlphaFoldDB" id="A0A0B2A8M8"/>
<keyword evidence="3" id="KW-1185">Reference proteome</keyword>
<accession>A0A0B2A8M8</accession>
<protein>
    <submittedName>
        <fullName evidence="2">MarR family transcriptional regulator</fullName>
    </submittedName>
</protein>